<comment type="caution">
    <text evidence="2">The sequence shown here is derived from an EMBL/GenBank/DDBJ whole genome shotgun (WGS) entry which is preliminary data.</text>
</comment>
<dbReference type="EMBL" id="JAHRIO010061825">
    <property type="protein sequence ID" value="MEQ2179011.1"/>
    <property type="molecule type" value="Genomic_DNA"/>
</dbReference>
<feature type="compositionally biased region" description="Gly residues" evidence="1">
    <location>
        <begin position="154"/>
        <end position="168"/>
    </location>
</feature>
<protein>
    <submittedName>
        <fullName evidence="2">Uncharacterized protein</fullName>
    </submittedName>
</protein>
<proteinExistence type="predicted"/>
<evidence type="ECO:0000313" key="3">
    <source>
        <dbReference type="Proteomes" id="UP001476798"/>
    </source>
</evidence>
<evidence type="ECO:0000256" key="1">
    <source>
        <dbReference type="SAM" id="MobiDB-lite"/>
    </source>
</evidence>
<feature type="region of interest" description="Disordered" evidence="1">
    <location>
        <begin position="151"/>
        <end position="176"/>
    </location>
</feature>
<keyword evidence="3" id="KW-1185">Reference proteome</keyword>
<reference evidence="2 3" key="1">
    <citation type="submission" date="2021-06" db="EMBL/GenBank/DDBJ databases">
        <authorList>
            <person name="Palmer J.M."/>
        </authorList>
    </citation>
    <scope>NUCLEOTIDE SEQUENCE [LARGE SCALE GENOMIC DNA]</scope>
    <source>
        <strain evidence="2 3">GA_2019</strain>
        <tissue evidence="2">Muscle</tissue>
    </source>
</reference>
<feature type="non-terminal residue" evidence="2">
    <location>
        <position position="1"/>
    </location>
</feature>
<feature type="compositionally biased region" description="Low complexity" evidence="1">
    <location>
        <begin position="1"/>
        <end position="20"/>
    </location>
</feature>
<accession>A0ABV0P6C8</accession>
<name>A0ABV0P6C8_9TELE</name>
<sequence length="297" mass="29101">SPISTPSHSPLPRTPTSSTPVHSKQSASSVLNNPYIIVDKPSQVISLASSSATTTGMSPAPLLVLMATLQLPANNLANLANLPPGTKLYLTTNSKNPSGKGKLLLIPQGAILRASGARYVPGWSAITGIREAREFQFGSAFRISSSSFHPAGHPGDGWTEGGHLGSGGESNLAADGGKLATQPHSLLVSTNQAAVISAAKNTSAAGGGGGGGLSKAAVASLVKGTATMTKSATSSAGAVVTLAKGVTNMPVLSMSKGARVGAVVGVPKSSGTSLVCASSIVSGVAAGGGKTSAALSG</sequence>
<dbReference type="Proteomes" id="UP001476798">
    <property type="component" value="Unassembled WGS sequence"/>
</dbReference>
<organism evidence="2 3">
    <name type="scientific">Goodea atripinnis</name>
    <dbReference type="NCBI Taxonomy" id="208336"/>
    <lineage>
        <taxon>Eukaryota</taxon>
        <taxon>Metazoa</taxon>
        <taxon>Chordata</taxon>
        <taxon>Craniata</taxon>
        <taxon>Vertebrata</taxon>
        <taxon>Euteleostomi</taxon>
        <taxon>Actinopterygii</taxon>
        <taxon>Neopterygii</taxon>
        <taxon>Teleostei</taxon>
        <taxon>Neoteleostei</taxon>
        <taxon>Acanthomorphata</taxon>
        <taxon>Ovalentaria</taxon>
        <taxon>Atherinomorphae</taxon>
        <taxon>Cyprinodontiformes</taxon>
        <taxon>Goodeidae</taxon>
        <taxon>Goodea</taxon>
    </lineage>
</organism>
<feature type="region of interest" description="Disordered" evidence="1">
    <location>
        <begin position="1"/>
        <end position="27"/>
    </location>
</feature>
<gene>
    <name evidence="2" type="ORF">GOODEAATRI_020157</name>
</gene>
<evidence type="ECO:0000313" key="2">
    <source>
        <dbReference type="EMBL" id="MEQ2179011.1"/>
    </source>
</evidence>